<dbReference type="Proteomes" id="UP000824120">
    <property type="component" value="Chromosome 12"/>
</dbReference>
<dbReference type="AlphaFoldDB" id="A0A9J5WAY1"/>
<proteinExistence type="predicted"/>
<evidence type="ECO:0000256" key="1">
    <source>
        <dbReference type="SAM" id="MobiDB-lite"/>
    </source>
</evidence>
<accession>A0A9J5WAY1</accession>
<name>A0A9J5WAY1_SOLCO</name>
<evidence type="ECO:0000313" key="2">
    <source>
        <dbReference type="EMBL" id="KAG5572444.1"/>
    </source>
</evidence>
<feature type="region of interest" description="Disordered" evidence="1">
    <location>
        <begin position="1"/>
        <end position="23"/>
    </location>
</feature>
<keyword evidence="3" id="KW-1185">Reference proteome</keyword>
<gene>
    <name evidence="2" type="ORF">H5410_062210</name>
</gene>
<protein>
    <submittedName>
        <fullName evidence="2">Uncharacterized protein</fullName>
    </submittedName>
</protein>
<feature type="compositionally biased region" description="Basic and acidic residues" evidence="1">
    <location>
        <begin position="8"/>
        <end position="20"/>
    </location>
</feature>
<dbReference type="EMBL" id="JACXVP010000012">
    <property type="protein sequence ID" value="KAG5572444.1"/>
    <property type="molecule type" value="Genomic_DNA"/>
</dbReference>
<evidence type="ECO:0000313" key="3">
    <source>
        <dbReference type="Proteomes" id="UP000824120"/>
    </source>
</evidence>
<comment type="caution">
    <text evidence="2">The sequence shown here is derived from an EMBL/GenBank/DDBJ whole genome shotgun (WGS) entry which is preliminary data.</text>
</comment>
<reference evidence="2 3" key="1">
    <citation type="submission" date="2020-09" db="EMBL/GenBank/DDBJ databases">
        <title>De no assembly of potato wild relative species, Solanum commersonii.</title>
        <authorList>
            <person name="Cho K."/>
        </authorList>
    </citation>
    <scope>NUCLEOTIDE SEQUENCE [LARGE SCALE GENOMIC DNA]</scope>
    <source>
        <strain evidence="2">LZ3.2</strain>
        <tissue evidence="2">Leaf</tissue>
    </source>
</reference>
<sequence>MINNNPPSKEKDHIPEEIPTKEGSYTMTEVKNLLLERRKMICSPTTINDLKEEVKILKEDIIRLK</sequence>
<organism evidence="2 3">
    <name type="scientific">Solanum commersonii</name>
    <name type="common">Commerson's wild potato</name>
    <name type="synonym">Commerson's nightshade</name>
    <dbReference type="NCBI Taxonomy" id="4109"/>
    <lineage>
        <taxon>Eukaryota</taxon>
        <taxon>Viridiplantae</taxon>
        <taxon>Streptophyta</taxon>
        <taxon>Embryophyta</taxon>
        <taxon>Tracheophyta</taxon>
        <taxon>Spermatophyta</taxon>
        <taxon>Magnoliopsida</taxon>
        <taxon>eudicotyledons</taxon>
        <taxon>Gunneridae</taxon>
        <taxon>Pentapetalae</taxon>
        <taxon>asterids</taxon>
        <taxon>lamiids</taxon>
        <taxon>Solanales</taxon>
        <taxon>Solanaceae</taxon>
        <taxon>Solanoideae</taxon>
        <taxon>Solaneae</taxon>
        <taxon>Solanum</taxon>
    </lineage>
</organism>